<reference evidence="3" key="1">
    <citation type="submission" date="2022-07" db="EMBL/GenBank/DDBJ databases">
        <title>Genomic of Streptomyces cavourensis F2.</title>
        <authorList>
            <person name="Hu S."/>
            <person name="Liang W."/>
        </authorList>
    </citation>
    <scope>NUCLEOTIDE SEQUENCE</scope>
    <source>
        <strain evidence="3">F2</strain>
    </source>
</reference>
<feature type="signal peptide" evidence="2">
    <location>
        <begin position="1"/>
        <end position="32"/>
    </location>
</feature>
<evidence type="ECO:0000256" key="1">
    <source>
        <dbReference type="SAM" id="MobiDB-lite"/>
    </source>
</evidence>
<accession>A0ABY5FH18</accession>
<feature type="compositionally biased region" description="Acidic residues" evidence="1">
    <location>
        <begin position="46"/>
        <end position="66"/>
    </location>
</feature>
<evidence type="ECO:0000313" key="3">
    <source>
        <dbReference type="EMBL" id="UTR83057.1"/>
    </source>
</evidence>
<organism evidence="3 4">
    <name type="scientific">Streptomyces cavourensis</name>
    <dbReference type="NCBI Taxonomy" id="67258"/>
    <lineage>
        <taxon>Bacteria</taxon>
        <taxon>Bacillati</taxon>
        <taxon>Actinomycetota</taxon>
        <taxon>Actinomycetes</taxon>
        <taxon>Kitasatosporales</taxon>
        <taxon>Streptomycetaceae</taxon>
        <taxon>Streptomyces</taxon>
    </lineage>
</organism>
<evidence type="ECO:0008006" key="5">
    <source>
        <dbReference type="Google" id="ProtNLM"/>
    </source>
</evidence>
<dbReference type="Proteomes" id="UP001058236">
    <property type="component" value="Chromosome"/>
</dbReference>
<evidence type="ECO:0000313" key="4">
    <source>
        <dbReference type="Proteomes" id="UP001058236"/>
    </source>
</evidence>
<proteinExistence type="predicted"/>
<protein>
    <recommendedName>
        <fullName evidence="5">LVIVD repeat-containing protein</fullName>
    </recommendedName>
</protein>
<dbReference type="RefSeq" id="WP_255240079.1">
    <property type="nucleotide sequence ID" value="NZ_CP101397.1"/>
</dbReference>
<feature type="region of interest" description="Disordered" evidence="1">
    <location>
        <begin position="312"/>
        <end position="332"/>
    </location>
</feature>
<name>A0ABY5FH18_9ACTN</name>
<feature type="region of interest" description="Disordered" evidence="1">
    <location>
        <begin position="38"/>
        <end position="87"/>
    </location>
</feature>
<keyword evidence="2" id="KW-0732">Signal</keyword>
<keyword evidence="4" id="KW-1185">Reference proteome</keyword>
<dbReference type="EMBL" id="CP101397">
    <property type="protein sequence ID" value="UTR83057.1"/>
    <property type="molecule type" value="Genomic_DNA"/>
</dbReference>
<sequence length="556" mass="58576">MGLPSRSIHLAACALAAGALLTGLVPASGALAAPVAPTARAAVEDPPTEDMPDDGFDDEHEGEQDDLVGPGGTAAGQRAPGVRAAPVPGRAGDFRLAAGGDLSGLVGRLDAALPKQGLTALMEQANRTAGWEAACGNTSIYGPDLAVNHRVCWAGDDLASTEWVPQAITGVSDAQEDEDWGTSNAEPIAVASYDAKNPGRSDQASGSQNCVQPAASDACNEKGVRVSFFNQATQKYRHVLLVWPYVNSKNNISFDALHASEGTCTGTVTPSCKAQNGIHAGGMVWYGNYLYVADTANGMRVFDLRKIMDLNPDNDADRNDPTPDGLESDVKDKKRIGRQNNVWYSFGYRYVMPQVATLKFTTAKNGGTTAGNQCYATGRPKASFLSLDRTGADHLILGEYCNKNNGGTSNGRVGTYPMSAITAAVEGAPGTVAAADSAFGLPTGGTFNNETLWHKIQGALRYEGTWYFHRSNAYSNGRLLQATPGTVDGTTQLVGNTTILQSSYGPEDLYLAHGRGDGFAPQLWSLSEHAPSASCPGCKRELYSYNMSEVIGDFGS</sequence>
<feature type="chain" id="PRO_5045464999" description="LVIVD repeat-containing protein" evidence="2">
    <location>
        <begin position="33"/>
        <end position="556"/>
    </location>
</feature>
<gene>
    <name evidence="3" type="ORF">NLU04_33665</name>
</gene>
<evidence type="ECO:0000256" key="2">
    <source>
        <dbReference type="SAM" id="SignalP"/>
    </source>
</evidence>